<feature type="transmembrane region" description="Helical" evidence="2">
    <location>
        <begin position="247"/>
        <end position="266"/>
    </location>
</feature>
<gene>
    <name evidence="3" type="ORF">GCM10017621_00150</name>
</gene>
<protein>
    <submittedName>
        <fullName evidence="3">Uncharacterized protein</fullName>
    </submittedName>
</protein>
<keyword evidence="4" id="KW-1185">Reference proteome</keyword>
<dbReference type="EMBL" id="BSFE01000001">
    <property type="protein sequence ID" value="GLK50507.1"/>
    <property type="molecule type" value="Genomic_DNA"/>
</dbReference>
<evidence type="ECO:0000313" key="3">
    <source>
        <dbReference type="EMBL" id="GLK50507.1"/>
    </source>
</evidence>
<feature type="region of interest" description="Disordered" evidence="1">
    <location>
        <begin position="1"/>
        <end position="30"/>
    </location>
</feature>
<reference evidence="3" key="1">
    <citation type="journal article" date="2014" name="Int. J. Syst. Evol. Microbiol.">
        <title>Complete genome sequence of Corynebacterium casei LMG S-19264T (=DSM 44701T), isolated from a smear-ripened cheese.</title>
        <authorList>
            <consortium name="US DOE Joint Genome Institute (JGI-PGF)"/>
            <person name="Walter F."/>
            <person name="Albersmeier A."/>
            <person name="Kalinowski J."/>
            <person name="Ruckert C."/>
        </authorList>
    </citation>
    <scope>NUCLEOTIDE SEQUENCE</scope>
    <source>
        <strain evidence="3">VKM B-1513</strain>
    </source>
</reference>
<evidence type="ECO:0000313" key="4">
    <source>
        <dbReference type="Proteomes" id="UP001143486"/>
    </source>
</evidence>
<sequence>MTDTINLNVPAPGVPTDERDSSTPSRRAIGAQKPDIDFIAKIANSGLDLEDGKDLVIKNAQDRFNADYGDELEGCTVEYEAAQSEADRIDKEYRDVCRDLAGTPEWKRVARKSGKRDKDDGAEVPFRDWSFLDQSIFAGALGLSCVMLGAGAANIQGNLVGSGLPMFTANPLFAWLFAMLAPAAALAIHCFGHAFLTWRLRNYYRIGIYGLTLVSVTAWSWLFADLFHGTGGLDLDFEGSGLKDTMFVWLQIIAEIMVGSSLFLIAEHVASKYSPDRFVQNLEHIELRERRTVLGKERETAFERLSKAKGAYTALMGRREATVNADIAEYLQRRRRFGDS</sequence>
<keyword evidence="2" id="KW-0812">Transmembrane</keyword>
<keyword evidence="2" id="KW-0472">Membrane</keyword>
<reference evidence="3" key="2">
    <citation type="submission" date="2023-01" db="EMBL/GenBank/DDBJ databases">
        <authorList>
            <person name="Sun Q."/>
            <person name="Evtushenko L."/>
        </authorList>
    </citation>
    <scope>NUCLEOTIDE SEQUENCE</scope>
    <source>
        <strain evidence="3">VKM B-1513</strain>
    </source>
</reference>
<evidence type="ECO:0000256" key="1">
    <source>
        <dbReference type="SAM" id="MobiDB-lite"/>
    </source>
</evidence>
<feature type="transmembrane region" description="Helical" evidence="2">
    <location>
        <begin position="208"/>
        <end position="227"/>
    </location>
</feature>
<feature type="transmembrane region" description="Helical" evidence="2">
    <location>
        <begin position="173"/>
        <end position="196"/>
    </location>
</feature>
<dbReference type="RefSeq" id="WP_271184908.1">
    <property type="nucleotide sequence ID" value="NZ_BSFE01000001.1"/>
</dbReference>
<evidence type="ECO:0000256" key="2">
    <source>
        <dbReference type="SAM" id="Phobius"/>
    </source>
</evidence>
<proteinExistence type="predicted"/>
<comment type="caution">
    <text evidence="3">The sequence shown here is derived from an EMBL/GenBank/DDBJ whole genome shotgun (WGS) entry which is preliminary data.</text>
</comment>
<accession>A0A9W6IHP2</accession>
<keyword evidence="2" id="KW-1133">Transmembrane helix</keyword>
<organism evidence="3 4">
    <name type="scientific">Maricaulis virginensis</name>
    <dbReference type="NCBI Taxonomy" id="144022"/>
    <lineage>
        <taxon>Bacteria</taxon>
        <taxon>Pseudomonadati</taxon>
        <taxon>Pseudomonadota</taxon>
        <taxon>Alphaproteobacteria</taxon>
        <taxon>Maricaulales</taxon>
        <taxon>Maricaulaceae</taxon>
        <taxon>Maricaulis</taxon>
    </lineage>
</organism>
<name>A0A9W6IHP2_9PROT</name>
<feature type="transmembrane region" description="Helical" evidence="2">
    <location>
        <begin position="136"/>
        <end position="153"/>
    </location>
</feature>
<dbReference type="Proteomes" id="UP001143486">
    <property type="component" value="Unassembled WGS sequence"/>
</dbReference>
<dbReference type="AlphaFoldDB" id="A0A9W6IHP2"/>